<dbReference type="GO" id="GO:0042752">
    <property type="term" value="P:regulation of circadian rhythm"/>
    <property type="evidence" value="ECO:0007669"/>
    <property type="project" value="TreeGrafter"/>
</dbReference>
<dbReference type="Proteomes" id="UP001189624">
    <property type="component" value="Chromosome 4"/>
</dbReference>
<protein>
    <submittedName>
        <fullName evidence="1">Uncharacterized protein</fullName>
    </submittedName>
</protein>
<dbReference type="InterPro" id="IPR026211">
    <property type="entry name" value="GIGANTEA"/>
</dbReference>
<organism evidence="1 2">
    <name type="scientific">Sphenostylis stenocarpa</name>
    <dbReference type="NCBI Taxonomy" id="92480"/>
    <lineage>
        <taxon>Eukaryota</taxon>
        <taxon>Viridiplantae</taxon>
        <taxon>Streptophyta</taxon>
        <taxon>Embryophyta</taxon>
        <taxon>Tracheophyta</taxon>
        <taxon>Spermatophyta</taxon>
        <taxon>Magnoliopsida</taxon>
        <taxon>eudicotyledons</taxon>
        <taxon>Gunneridae</taxon>
        <taxon>Pentapetalae</taxon>
        <taxon>rosids</taxon>
        <taxon>fabids</taxon>
        <taxon>Fabales</taxon>
        <taxon>Fabaceae</taxon>
        <taxon>Papilionoideae</taxon>
        <taxon>50 kb inversion clade</taxon>
        <taxon>NPAAA clade</taxon>
        <taxon>indigoferoid/millettioid clade</taxon>
        <taxon>Phaseoleae</taxon>
        <taxon>Sphenostylis</taxon>
    </lineage>
</organism>
<dbReference type="GO" id="GO:0005634">
    <property type="term" value="C:nucleus"/>
    <property type="evidence" value="ECO:0007669"/>
    <property type="project" value="TreeGrafter"/>
</dbReference>
<gene>
    <name evidence="1" type="ORF">AYBTSS11_LOCUS15700</name>
</gene>
<dbReference type="AlphaFoldDB" id="A0AA86SX93"/>
<evidence type="ECO:0000313" key="1">
    <source>
        <dbReference type="EMBL" id="CAJ1953196.1"/>
    </source>
</evidence>
<dbReference type="EMBL" id="OY731401">
    <property type="protein sequence ID" value="CAJ1953196.1"/>
    <property type="molecule type" value="Genomic_DNA"/>
</dbReference>
<sequence>MDMEVVDALCKVVSASPMKAATAVVLQAEKELQPWIAKDDNLGQKMWRINQRIVKVIIEIMRNHDSLESLVVVASASDLLLRATDGMLVDGDAYTLPQLKLLEATAKAVQPVIELGESGLAVADGLSNLLKCRLPATIRCLSHPSAHVRALSTSVLRDILHTSSIRSSPKRPQNNGIHNQHFNLDVIDWGADIEKCLTWEAHSRLSNGLSIEFLNTAARDLGFAISI</sequence>
<proteinExistence type="predicted"/>
<dbReference type="PANTHER" id="PTHR36319:SF1">
    <property type="entry name" value="PROTEIN GIGANTEA"/>
    <property type="match status" value="1"/>
</dbReference>
<reference evidence="1" key="1">
    <citation type="submission" date="2023-10" db="EMBL/GenBank/DDBJ databases">
        <authorList>
            <person name="Domelevo Entfellner J.-B."/>
        </authorList>
    </citation>
    <scope>NUCLEOTIDE SEQUENCE</scope>
</reference>
<keyword evidence="2" id="KW-1185">Reference proteome</keyword>
<dbReference type="PANTHER" id="PTHR36319">
    <property type="entry name" value="PROTEIN GIGANTEA"/>
    <property type="match status" value="1"/>
</dbReference>
<dbReference type="GO" id="GO:0006950">
    <property type="term" value="P:response to stress"/>
    <property type="evidence" value="ECO:0007669"/>
    <property type="project" value="TreeGrafter"/>
</dbReference>
<accession>A0AA86SX93</accession>
<evidence type="ECO:0000313" key="2">
    <source>
        <dbReference type="Proteomes" id="UP001189624"/>
    </source>
</evidence>
<name>A0AA86SX93_9FABA</name>
<dbReference type="GO" id="GO:0048586">
    <property type="term" value="P:regulation of long-day photoperiodism, flowering"/>
    <property type="evidence" value="ECO:0007669"/>
    <property type="project" value="TreeGrafter"/>
</dbReference>
<dbReference type="Gramene" id="rna-AYBTSS11_LOCUS15700">
    <property type="protein sequence ID" value="CAJ1953196.1"/>
    <property type="gene ID" value="gene-AYBTSS11_LOCUS15700"/>
</dbReference>